<evidence type="ECO:0000313" key="1">
    <source>
        <dbReference type="EMBL" id="RVU86700.1"/>
    </source>
</evidence>
<reference evidence="3" key="1">
    <citation type="submission" date="2018-12" db="EMBL/GenBank/DDBJ databases">
        <title>Draft genome sequence of Flaovobacterium columnare BGFS27 isolated from channel catfish in Alabama.</title>
        <authorList>
            <person name="Cai W."/>
            <person name="Arias C."/>
        </authorList>
    </citation>
    <scope>NUCLEOTIDE SEQUENCE [LARGE SCALE GENOMIC DNA]</scope>
    <source>
        <strain evidence="3">BGFS27</strain>
    </source>
</reference>
<accession>A0AA94F317</accession>
<dbReference type="RefSeq" id="WP_127821664.1">
    <property type="nucleotide sequence ID" value="NZ_RWGX02000005.1"/>
</dbReference>
<proteinExistence type="predicted"/>
<dbReference type="EMBL" id="RWGX01000005">
    <property type="protein sequence ID" value="RVU87396.1"/>
    <property type="molecule type" value="Genomic_DNA"/>
</dbReference>
<sequence>MATIKQLQTLFSKLGILKEQRAERINAWTSGRTQSSKELQQDELDELCESLTSEVKLQKQLLEDTKRQRRSIILTIATRTGIKQPNDWDTFNHFMLHKSCVRKSLRLCNLDELEQVILQFRALEHSNAISAQKAGTKAYFNQFGMQKPSNN</sequence>
<gene>
    <name evidence="4" type="ORF">EJB19_01305</name>
    <name evidence="3" type="ORF">EJB19_11405</name>
    <name evidence="2" type="ORF">EJB19_13945</name>
    <name evidence="1" type="ORF">EJB19_14090</name>
</gene>
<evidence type="ECO:0000313" key="4">
    <source>
        <dbReference type="EMBL" id="RVU88822.1"/>
    </source>
</evidence>
<name>A0AA94F317_9FLAO</name>
<evidence type="ECO:0000313" key="2">
    <source>
        <dbReference type="EMBL" id="RVU87396.1"/>
    </source>
</evidence>
<organism evidence="3">
    <name type="scientific">Flavobacterium columnare</name>
    <dbReference type="NCBI Taxonomy" id="996"/>
    <lineage>
        <taxon>Bacteria</taxon>
        <taxon>Pseudomonadati</taxon>
        <taxon>Bacteroidota</taxon>
        <taxon>Flavobacteriia</taxon>
        <taxon>Flavobacteriales</taxon>
        <taxon>Flavobacteriaceae</taxon>
        <taxon>Flavobacterium</taxon>
    </lineage>
</organism>
<dbReference type="EMBL" id="RWGX01000006">
    <property type="protein sequence ID" value="RVU86700.1"/>
    <property type="molecule type" value="Genomic_DNA"/>
</dbReference>
<dbReference type="EMBL" id="RWGX01000003">
    <property type="protein sequence ID" value="RVU88822.1"/>
    <property type="molecule type" value="Genomic_DNA"/>
</dbReference>
<evidence type="ECO:0000313" key="3">
    <source>
        <dbReference type="EMBL" id="RVU88728.1"/>
    </source>
</evidence>
<dbReference type="AlphaFoldDB" id="A0AA94F317"/>
<dbReference type="EMBL" id="RWGX01000004">
    <property type="protein sequence ID" value="RVU88728.1"/>
    <property type="molecule type" value="Genomic_DNA"/>
</dbReference>
<comment type="caution">
    <text evidence="3">The sequence shown here is derived from an EMBL/GenBank/DDBJ whole genome shotgun (WGS) entry which is preliminary data.</text>
</comment>
<protein>
    <submittedName>
        <fullName evidence="3">Uncharacterized protein</fullName>
    </submittedName>
</protein>